<evidence type="ECO:0000313" key="2">
    <source>
        <dbReference type="EMBL" id="VFT83573.1"/>
    </source>
</evidence>
<dbReference type="EMBL" id="VJMH01002845">
    <property type="protein sequence ID" value="KAF0707538.1"/>
    <property type="molecule type" value="Genomic_DNA"/>
</dbReference>
<name>A0A485KHN5_9STRA</name>
<dbReference type="EMBL" id="CAADRA010002848">
    <property type="protein sequence ID" value="VFT83573.1"/>
    <property type="molecule type" value="Genomic_DNA"/>
</dbReference>
<dbReference type="OrthoDB" id="114182at2759"/>
<sequence length="457" mass="51727">MHNWITGLEGRNRFLLLNSPAASGKTSLLVLFQHKYQHDNLVIHYISLKLRPDPWQALIDFGFDVYTRTCQYPNVIYLLDDAQCMYGNPLFWSALIKDVPLLFGPGVRFIISATHMISSGEQSSPPDFRQLETIGRDDLLLSTDQSMALLNSNAPLGFPSYLQDNIELKQTIVEHCNGLIGALCKSVLFYGDQIRHDELTKAECLQLFYSKKLLDQMDRCFGIVNKSRVFPEANNVLLKCVLGDDINSNMDVRLFDILTSFAKAGILLFNGYNFKFSSLLAKRYFTNRYPCQYDLHQLVMQAIGSISAEALKLSTSSSADFPKETTFQHLFMLGLLCNTTHETAICSELSRSFQTGAQVRGEIDFFVDGDHLWGIELVRCGDKIGEHISRFGPTGKYSGLEAKDYIVVDFRRGTTNVRQDSHRATVSFEIDSNGETCFKEAKVKYGNRDPEYLMLQP</sequence>
<evidence type="ECO:0000313" key="3">
    <source>
        <dbReference type="Proteomes" id="UP000332933"/>
    </source>
</evidence>
<reference evidence="2 3" key="1">
    <citation type="submission" date="2019-03" db="EMBL/GenBank/DDBJ databases">
        <authorList>
            <person name="Gaulin E."/>
            <person name="Dumas B."/>
        </authorList>
    </citation>
    <scope>NUCLEOTIDE SEQUENCE [LARGE SCALE GENOMIC DNA]</scope>
    <source>
        <strain evidence="2">CBS 568.67</strain>
    </source>
</reference>
<dbReference type="Proteomes" id="UP000332933">
    <property type="component" value="Unassembled WGS sequence"/>
</dbReference>
<proteinExistence type="predicted"/>
<organism evidence="2 3">
    <name type="scientific">Aphanomyces stellatus</name>
    <dbReference type="NCBI Taxonomy" id="120398"/>
    <lineage>
        <taxon>Eukaryota</taxon>
        <taxon>Sar</taxon>
        <taxon>Stramenopiles</taxon>
        <taxon>Oomycota</taxon>
        <taxon>Saprolegniomycetes</taxon>
        <taxon>Saprolegniales</taxon>
        <taxon>Verrucalvaceae</taxon>
        <taxon>Aphanomyces</taxon>
    </lineage>
</organism>
<dbReference type="AlphaFoldDB" id="A0A485KHN5"/>
<accession>A0A485KHN5</accession>
<reference evidence="1" key="2">
    <citation type="submission" date="2019-06" db="EMBL/GenBank/DDBJ databases">
        <title>Genomics analysis of Aphanomyces spp. identifies a new class of oomycete effector associated with host adaptation.</title>
        <authorList>
            <person name="Gaulin E."/>
        </authorList>
    </citation>
    <scope>NUCLEOTIDE SEQUENCE</scope>
    <source>
        <strain evidence="1">CBS 578.67</strain>
    </source>
</reference>
<gene>
    <name evidence="2" type="primary">Aste57867_6593</name>
    <name evidence="1" type="ORF">As57867_006576</name>
    <name evidence="2" type="ORF">ASTE57867_6593</name>
</gene>
<protein>
    <submittedName>
        <fullName evidence="2">Aste57867_6593 protein</fullName>
    </submittedName>
</protein>
<keyword evidence="3" id="KW-1185">Reference proteome</keyword>
<evidence type="ECO:0000313" key="1">
    <source>
        <dbReference type="EMBL" id="KAF0707538.1"/>
    </source>
</evidence>